<feature type="signal peptide" evidence="1">
    <location>
        <begin position="1"/>
        <end position="18"/>
    </location>
</feature>
<feature type="domain" description="Thiol:disulfide interchange protein DsbD N-terminal" evidence="2">
    <location>
        <begin position="30"/>
        <end position="140"/>
    </location>
</feature>
<dbReference type="EMBL" id="SJZI01000042">
    <property type="protein sequence ID" value="TCJ14563.1"/>
    <property type="molecule type" value="Genomic_DNA"/>
</dbReference>
<dbReference type="InterPro" id="IPR028250">
    <property type="entry name" value="DsbDN"/>
</dbReference>
<dbReference type="Gene3D" id="2.60.40.1250">
    <property type="entry name" value="Thiol:disulfide interchange protein DsbD, N-terminal domain"/>
    <property type="match status" value="1"/>
</dbReference>
<sequence length="148" mass="16483">MKNLLLALALLVGVAASAQNPVSWTFTTKKLNDKTYEVHMTATIQKGWHLYAQAQPKDAIAQPTSFSFNKNPLLNFEGKVKEVGKLEKFRDKVLDVSANQFSNRVDFVQVVKLKAKAKTAVTGSLEFQTCNDEKCLPPKNVPFTINLN</sequence>
<dbReference type="RefSeq" id="WP_131449553.1">
    <property type="nucleotide sequence ID" value="NZ_SJZI01000042.1"/>
</dbReference>
<evidence type="ECO:0000259" key="2">
    <source>
        <dbReference type="Pfam" id="PF11412"/>
    </source>
</evidence>
<keyword evidence="1" id="KW-0732">Signal</keyword>
<reference evidence="3 4" key="1">
    <citation type="submission" date="2019-03" db="EMBL/GenBank/DDBJ databases">
        <authorList>
            <person name="Kim M.K.M."/>
        </authorList>
    </citation>
    <scope>NUCLEOTIDE SEQUENCE [LARGE SCALE GENOMIC DNA]</scope>
    <source>
        <strain evidence="3 4">17J68-12</strain>
    </source>
</reference>
<dbReference type="Proteomes" id="UP000295334">
    <property type="component" value="Unassembled WGS sequence"/>
</dbReference>
<gene>
    <name evidence="3" type="ORF">EPD60_11305</name>
</gene>
<keyword evidence="4" id="KW-1185">Reference proteome</keyword>
<dbReference type="OrthoDB" id="767251at2"/>
<evidence type="ECO:0000256" key="1">
    <source>
        <dbReference type="SAM" id="SignalP"/>
    </source>
</evidence>
<organism evidence="3 4">
    <name type="scientific">Flaviaesturariibacter flavus</name>
    <dbReference type="NCBI Taxonomy" id="2502780"/>
    <lineage>
        <taxon>Bacteria</taxon>
        <taxon>Pseudomonadati</taxon>
        <taxon>Bacteroidota</taxon>
        <taxon>Chitinophagia</taxon>
        <taxon>Chitinophagales</taxon>
        <taxon>Chitinophagaceae</taxon>
        <taxon>Flaviaestuariibacter</taxon>
    </lineage>
</organism>
<feature type="chain" id="PRO_5020940122" description="Thiol:disulfide interchange protein DsbD N-terminal domain-containing protein" evidence="1">
    <location>
        <begin position="19"/>
        <end position="148"/>
    </location>
</feature>
<proteinExistence type="predicted"/>
<protein>
    <recommendedName>
        <fullName evidence="2">Thiol:disulfide interchange protein DsbD N-terminal domain-containing protein</fullName>
    </recommendedName>
</protein>
<evidence type="ECO:0000313" key="3">
    <source>
        <dbReference type="EMBL" id="TCJ14563.1"/>
    </source>
</evidence>
<accession>A0A4R1BC30</accession>
<comment type="caution">
    <text evidence="3">The sequence shown here is derived from an EMBL/GenBank/DDBJ whole genome shotgun (WGS) entry which is preliminary data.</text>
</comment>
<dbReference type="AlphaFoldDB" id="A0A4R1BC30"/>
<dbReference type="InterPro" id="IPR036929">
    <property type="entry name" value="DsbDN_sf"/>
</dbReference>
<dbReference type="Pfam" id="PF11412">
    <property type="entry name" value="DsbD_N"/>
    <property type="match status" value="1"/>
</dbReference>
<name>A0A4R1BC30_9BACT</name>
<evidence type="ECO:0000313" key="4">
    <source>
        <dbReference type="Proteomes" id="UP000295334"/>
    </source>
</evidence>